<dbReference type="Proteomes" id="UP000320762">
    <property type="component" value="Unassembled WGS sequence"/>
</dbReference>
<evidence type="ECO:0000313" key="1">
    <source>
        <dbReference type="EMBL" id="TRM64855.1"/>
    </source>
</evidence>
<organism evidence="1 2">
    <name type="scientific">Schizophyllum amplum</name>
    <dbReference type="NCBI Taxonomy" id="97359"/>
    <lineage>
        <taxon>Eukaryota</taxon>
        <taxon>Fungi</taxon>
        <taxon>Dikarya</taxon>
        <taxon>Basidiomycota</taxon>
        <taxon>Agaricomycotina</taxon>
        <taxon>Agaricomycetes</taxon>
        <taxon>Agaricomycetidae</taxon>
        <taxon>Agaricales</taxon>
        <taxon>Schizophyllaceae</taxon>
        <taxon>Schizophyllum</taxon>
    </lineage>
</organism>
<reference evidence="1 2" key="1">
    <citation type="journal article" date="2019" name="New Phytol.">
        <title>Comparative genomics reveals unique wood-decay strategies and fruiting body development in the Schizophyllaceae.</title>
        <authorList>
            <person name="Almasi E."/>
            <person name="Sahu N."/>
            <person name="Krizsan K."/>
            <person name="Balint B."/>
            <person name="Kovacs G.M."/>
            <person name="Kiss B."/>
            <person name="Cseklye J."/>
            <person name="Drula E."/>
            <person name="Henrissat B."/>
            <person name="Nagy I."/>
            <person name="Chovatia M."/>
            <person name="Adam C."/>
            <person name="LaButti K."/>
            <person name="Lipzen A."/>
            <person name="Riley R."/>
            <person name="Grigoriev I.V."/>
            <person name="Nagy L.G."/>
        </authorList>
    </citation>
    <scope>NUCLEOTIDE SEQUENCE [LARGE SCALE GENOMIC DNA]</scope>
    <source>
        <strain evidence="1 2">NL-1724</strain>
    </source>
</reference>
<keyword evidence="2" id="KW-1185">Reference proteome</keyword>
<sequence>MTSLVRTYPAFNARCDNTVLPGSRPCTAYDGRSGPLSTDVGTSQYSQSKLQFVELDAGISYERPRAAATNTRGAYCCRTSRSAHCAVVDLARTSPPTYVVATPRSRPSPYVPRSRSLDFLRCLFQGDPSDASGRKQCKMNSNNLRGKARGLFRRVWGVGKGFGMASGARYRCVLR</sequence>
<accession>A0A550CJ67</accession>
<proteinExistence type="predicted"/>
<evidence type="ECO:0000313" key="2">
    <source>
        <dbReference type="Proteomes" id="UP000320762"/>
    </source>
</evidence>
<dbReference type="AlphaFoldDB" id="A0A550CJ67"/>
<dbReference type="EMBL" id="VDMD01000006">
    <property type="protein sequence ID" value="TRM64855.1"/>
    <property type="molecule type" value="Genomic_DNA"/>
</dbReference>
<gene>
    <name evidence="1" type="ORF">BD626DRAFT_236228</name>
</gene>
<protein>
    <submittedName>
        <fullName evidence="1">Uncharacterized protein</fullName>
    </submittedName>
</protein>
<name>A0A550CJ67_9AGAR</name>
<comment type="caution">
    <text evidence="1">The sequence shown here is derived from an EMBL/GenBank/DDBJ whole genome shotgun (WGS) entry which is preliminary data.</text>
</comment>